<dbReference type="PROSITE" id="PS50914">
    <property type="entry name" value="BON"/>
    <property type="match status" value="1"/>
</dbReference>
<sequence>MNRKHMSAGLAVLLSLAGTGGVSAQGNEAVASDVAPSSAVPSAREARLANRRLAKTVRSRLAKVKGIDVLNIVVVAKNGTITLGGSVPEAGQIELVVAAARDTPGVEAVNNALRVKAAGQ</sequence>
<evidence type="ECO:0000313" key="3">
    <source>
        <dbReference type="EMBL" id="SAL51845.1"/>
    </source>
</evidence>
<accession>A0A158I5G4</accession>
<keyword evidence="4" id="KW-1185">Reference proteome</keyword>
<dbReference type="EMBL" id="FCNY02000010">
    <property type="protein sequence ID" value="SAL51845.1"/>
    <property type="molecule type" value="Genomic_DNA"/>
</dbReference>
<proteinExistence type="predicted"/>
<dbReference type="RefSeq" id="WP_053572501.1">
    <property type="nucleotide sequence ID" value="NZ_FCNY02000010.1"/>
</dbReference>
<protein>
    <submittedName>
        <fullName evidence="3">Transport-associated protein</fullName>
    </submittedName>
</protein>
<dbReference type="InterPro" id="IPR007055">
    <property type="entry name" value="BON_dom"/>
</dbReference>
<evidence type="ECO:0000313" key="4">
    <source>
        <dbReference type="Proteomes" id="UP000054740"/>
    </source>
</evidence>
<feature type="domain" description="BON" evidence="2">
    <location>
        <begin position="49"/>
        <end position="117"/>
    </location>
</feature>
<name>A0A158I5G4_CABCO</name>
<reference evidence="4" key="1">
    <citation type="submission" date="2016-01" db="EMBL/GenBank/DDBJ databases">
        <authorList>
            <person name="Peeters C."/>
        </authorList>
    </citation>
    <scope>NUCLEOTIDE SEQUENCE [LARGE SCALE GENOMIC DNA]</scope>
</reference>
<dbReference type="Pfam" id="PF04972">
    <property type="entry name" value="BON"/>
    <property type="match status" value="1"/>
</dbReference>
<organism evidence="3 4">
    <name type="scientific">Caballeronia cordobensis</name>
    <name type="common">Burkholderia cordobensis</name>
    <dbReference type="NCBI Taxonomy" id="1353886"/>
    <lineage>
        <taxon>Bacteria</taxon>
        <taxon>Pseudomonadati</taxon>
        <taxon>Pseudomonadota</taxon>
        <taxon>Betaproteobacteria</taxon>
        <taxon>Burkholderiales</taxon>
        <taxon>Burkholderiaceae</taxon>
        <taxon>Caballeronia</taxon>
    </lineage>
</organism>
<dbReference type="Proteomes" id="UP000054740">
    <property type="component" value="Unassembled WGS sequence"/>
</dbReference>
<evidence type="ECO:0000256" key="1">
    <source>
        <dbReference type="SAM" id="SignalP"/>
    </source>
</evidence>
<feature type="chain" id="PRO_5011116894" evidence="1">
    <location>
        <begin position="25"/>
        <end position="120"/>
    </location>
</feature>
<dbReference type="AlphaFoldDB" id="A0A158I5G4"/>
<gene>
    <name evidence="3" type="ORF">AWB70_04254</name>
</gene>
<keyword evidence="1" id="KW-0732">Signal</keyword>
<evidence type="ECO:0000259" key="2">
    <source>
        <dbReference type="PROSITE" id="PS50914"/>
    </source>
</evidence>
<feature type="signal peptide" evidence="1">
    <location>
        <begin position="1"/>
        <end position="24"/>
    </location>
</feature>
<dbReference type="Gene3D" id="3.30.1340.30">
    <property type="match status" value="1"/>
</dbReference>